<sequence length="103" mass="11393">MRTSSIILGDTRKVKGKHRKDEFYWLAKECGYRSRASWKLLQLNSRFSFLDSAHAVLDLCAAPGGWMQVTVQHAPVGSLVLGLDSVPIAPIRGAIALQQDTQI</sequence>
<keyword evidence="4" id="KW-0949">S-adenosyl-L-methionine</keyword>
<evidence type="ECO:0000256" key="4">
    <source>
        <dbReference type="ARBA" id="ARBA00022691"/>
    </source>
</evidence>
<proteinExistence type="predicted"/>
<evidence type="ECO:0000313" key="7">
    <source>
        <dbReference type="Proteomes" id="UP001472677"/>
    </source>
</evidence>
<evidence type="ECO:0000256" key="2">
    <source>
        <dbReference type="ARBA" id="ARBA00022603"/>
    </source>
</evidence>
<dbReference type="PANTHER" id="PTHR10920">
    <property type="entry name" value="RIBOSOMAL RNA METHYLTRANSFERASE"/>
    <property type="match status" value="1"/>
</dbReference>
<accession>A0ABR2CI24</accession>
<reference evidence="6 7" key="1">
    <citation type="journal article" date="2024" name="G3 (Bethesda)">
        <title>Genome assembly of Hibiscus sabdariffa L. provides insights into metabolisms of medicinal natural products.</title>
        <authorList>
            <person name="Kim T."/>
        </authorList>
    </citation>
    <scope>NUCLEOTIDE SEQUENCE [LARGE SCALE GENOMIC DNA]</scope>
    <source>
        <strain evidence="6">TK-2024</strain>
        <tissue evidence="6">Old leaves</tissue>
    </source>
</reference>
<feature type="domain" description="Ribosomal RNA methyltransferase FtsJ" evidence="5">
    <location>
        <begin position="32"/>
        <end position="100"/>
    </location>
</feature>
<keyword evidence="3" id="KW-0808">Transferase</keyword>
<dbReference type="Proteomes" id="UP001472677">
    <property type="component" value="Unassembled WGS sequence"/>
</dbReference>
<dbReference type="Gene3D" id="3.40.50.150">
    <property type="entry name" value="Vaccinia Virus protein VP39"/>
    <property type="match status" value="1"/>
</dbReference>
<protein>
    <recommendedName>
        <fullName evidence="5">Ribosomal RNA methyltransferase FtsJ domain-containing protein</fullName>
    </recommendedName>
</protein>
<keyword evidence="7" id="KW-1185">Reference proteome</keyword>
<dbReference type="Pfam" id="PF01728">
    <property type="entry name" value="FtsJ"/>
    <property type="match status" value="1"/>
</dbReference>
<keyword evidence="1" id="KW-0698">rRNA processing</keyword>
<dbReference type="EMBL" id="JBBPBM010000052">
    <property type="protein sequence ID" value="KAK8519170.1"/>
    <property type="molecule type" value="Genomic_DNA"/>
</dbReference>
<dbReference type="InterPro" id="IPR002877">
    <property type="entry name" value="RNA_MeTrfase_FtsJ_dom"/>
</dbReference>
<evidence type="ECO:0000256" key="3">
    <source>
        <dbReference type="ARBA" id="ARBA00022679"/>
    </source>
</evidence>
<organism evidence="6 7">
    <name type="scientific">Hibiscus sabdariffa</name>
    <name type="common">roselle</name>
    <dbReference type="NCBI Taxonomy" id="183260"/>
    <lineage>
        <taxon>Eukaryota</taxon>
        <taxon>Viridiplantae</taxon>
        <taxon>Streptophyta</taxon>
        <taxon>Embryophyta</taxon>
        <taxon>Tracheophyta</taxon>
        <taxon>Spermatophyta</taxon>
        <taxon>Magnoliopsida</taxon>
        <taxon>eudicotyledons</taxon>
        <taxon>Gunneridae</taxon>
        <taxon>Pentapetalae</taxon>
        <taxon>rosids</taxon>
        <taxon>malvids</taxon>
        <taxon>Malvales</taxon>
        <taxon>Malvaceae</taxon>
        <taxon>Malvoideae</taxon>
        <taxon>Hibiscus</taxon>
    </lineage>
</organism>
<dbReference type="PANTHER" id="PTHR10920:SF13">
    <property type="entry name" value="PRE-RRNA 2'-O-RIBOSE RNA METHYLTRANSFERASE FTSJ3"/>
    <property type="match status" value="1"/>
</dbReference>
<keyword evidence="2" id="KW-0489">Methyltransferase</keyword>
<evidence type="ECO:0000259" key="5">
    <source>
        <dbReference type="Pfam" id="PF01728"/>
    </source>
</evidence>
<dbReference type="InterPro" id="IPR029063">
    <property type="entry name" value="SAM-dependent_MTases_sf"/>
</dbReference>
<dbReference type="SUPFAM" id="SSF53335">
    <property type="entry name" value="S-adenosyl-L-methionine-dependent methyltransferases"/>
    <property type="match status" value="1"/>
</dbReference>
<evidence type="ECO:0000313" key="6">
    <source>
        <dbReference type="EMBL" id="KAK8519170.1"/>
    </source>
</evidence>
<comment type="caution">
    <text evidence="6">The sequence shown here is derived from an EMBL/GenBank/DDBJ whole genome shotgun (WGS) entry which is preliminary data.</text>
</comment>
<name>A0ABR2CI24_9ROSI</name>
<gene>
    <name evidence="6" type="ORF">V6N12_012396</name>
</gene>
<evidence type="ECO:0000256" key="1">
    <source>
        <dbReference type="ARBA" id="ARBA00022552"/>
    </source>
</evidence>
<dbReference type="InterPro" id="IPR050082">
    <property type="entry name" value="RNA_methyltr_RlmE"/>
</dbReference>